<dbReference type="PROSITE" id="PS51123">
    <property type="entry name" value="OMPA_2"/>
    <property type="match status" value="1"/>
</dbReference>
<evidence type="ECO:0000256" key="4">
    <source>
        <dbReference type="ARBA" id="ARBA00022692"/>
    </source>
</evidence>
<dbReference type="STRING" id="617002.SAMN05660653_02901"/>
<keyword evidence="11" id="KW-1185">Reference proteome</keyword>
<evidence type="ECO:0000313" key="11">
    <source>
        <dbReference type="Proteomes" id="UP000198771"/>
    </source>
</evidence>
<evidence type="ECO:0000256" key="5">
    <source>
        <dbReference type="ARBA" id="ARBA00022989"/>
    </source>
</evidence>
<dbReference type="Pfam" id="PF00691">
    <property type="entry name" value="OmpA"/>
    <property type="match status" value="1"/>
</dbReference>
<dbReference type="PANTHER" id="PTHR30329">
    <property type="entry name" value="STATOR ELEMENT OF FLAGELLAR MOTOR COMPLEX"/>
    <property type="match status" value="1"/>
</dbReference>
<evidence type="ECO:0000256" key="6">
    <source>
        <dbReference type="ARBA" id="ARBA00023136"/>
    </source>
</evidence>
<dbReference type="AlphaFoldDB" id="A0A1G6EK38"/>
<evidence type="ECO:0000256" key="7">
    <source>
        <dbReference type="PROSITE-ProRule" id="PRU00473"/>
    </source>
</evidence>
<dbReference type="InterPro" id="IPR006665">
    <property type="entry name" value="OmpA-like"/>
</dbReference>
<evidence type="ECO:0000259" key="9">
    <source>
        <dbReference type="PROSITE" id="PS51123"/>
    </source>
</evidence>
<evidence type="ECO:0000256" key="1">
    <source>
        <dbReference type="ARBA" id="ARBA00004162"/>
    </source>
</evidence>
<feature type="domain" description="OmpA-like" evidence="9">
    <location>
        <begin position="94"/>
        <end position="218"/>
    </location>
</feature>
<dbReference type="InterPro" id="IPR050330">
    <property type="entry name" value="Bact_OuterMem_StrucFunc"/>
</dbReference>
<feature type="transmembrane region" description="Helical" evidence="8">
    <location>
        <begin position="20"/>
        <end position="41"/>
    </location>
</feature>
<gene>
    <name evidence="10" type="ORF">SAMN05660653_02901</name>
</gene>
<name>A0A1G6EK38_9BACT</name>
<keyword evidence="10" id="KW-0282">Flagellum</keyword>
<dbReference type="Gene3D" id="3.30.1330.60">
    <property type="entry name" value="OmpA-like domain"/>
    <property type="match status" value="1"/>
</dbReference>
<dbReference type="PANTHER" id="PTHR30329:SF21">
    <property type="entry name" value="LIPOPROTEIN YIAD-RELATED"/>
    <property type="match status" value="1"/>
</dbReference>
<dbReference type="Pfam" id="PF13677">
    <property type="entry name" value="MotB_plug"/>
    <property type="match status" value="1"/>
</dbReference>
<keyword evidence="5 8" id="KW-1133">Transmembrane helix</keyword>
<evidence type="ECO:0000256" key="8">
    <source>
        <dbReference type="SAM" id="Phobius"/>
    </source>
</evidence>
<accession>A0A1G6EK38</accession>
<protein>
    <submittedName>
        <fullName evidence="10">Flagellar motor protein MotB</fullName>
    </submittedName>
</protein>
<dbReference type="GO" id="GO:0005886">
    <property type="term" value="C:plasma membrane"/>
    <property type="evidence" value="ECO:0007669"/>
    <property type="project" value="UniProtKB-SubCell"/>
</dbReference>
<organism evidence="10 11">
    <name type="scientific">Desulfonatronum thiosulfatophilum</name>
    <dbReference type="NCBI Taxonomy" id="617002"/>
    <lineage>
        <taxon>Bacteria</taxon>
        <taxon>Pseudomonadati</taxon>
        <taxon>Thermodesulfobacteriota</taxon>
        <taxon>Desulfovibrionia</taxon>
        <taxon>Desulfovibrionales</taxon>
        <taxon>Desulfonatronaceae</taxon>
        <taxon>Desulfonatronum</taxon>
    </lineage>
</organism>
<proteinExistence type="inferred from homology"/>
<keyword evidence="4 8" id="KW-0812">Transmembrane</keyword>
<comment type="similarity">
    <text evidence="2">Belongs to the MotB family.</text>
</comment>
<sequence>MNLPEFALEQGEQRHATWSVPWSDLMMVMFILFLVLFVFSLREKERLVLSHRSTASIQSVTSSNAQLNMLPLYEVLRERLLGHERMLNVAFTEDASIVISLFGENFFNPMSYEIEHRPGLLLSKIGHAISVAQGTIVITGFADDAPPTPQGSRTSEQGAWEVAALRAAAVAEHFVHQAGINPEMLIIQARGTAHPLLPDFIETRNSQRRLEIRIDPDQPSSAR</sequence>
<evidence type="ECO:0000256" key="3">
    <source>
        <dbReference type="ARBA" id="ARBA00022475"/>
    </source>
</evidence>
<keyword evidence="10" id="KW-0969">Cilium</keyword>
<dbReference type="EMBL" id="FMXO01000019">
    <property type="protein sequence ID" value="SDB57789.1"/>
    <property type="molecule type" value="Genomic_DNA"/>
</dbReference>
<dbReference type="Proteomes" id="UP000198771">
    <property type="component" value="Unassembled WGS sequence"/>
</dbReference>
<keyword evidence="10" id="KW-0966">Cell projection</keyword>
<evidence type="ECO:0000313" key="10">
    <source>
        <dbReference type="EMBL" id="SDB57789.1"/>
    </source>
</evidence>
<evidence type="ECO:0000256" key="2">
    <source>
        <dbReference type="ARBA" id="ARBA00008914"/>
    </source>
</evidence>
<dbReference type="InterPro" id="IPR036737">
    <property type="entry name" value="OmpA-like_sf"/>
</dbReference>
<comment type="subcellular location">
    <subcellularLocation>
        <location evidence="1">Cell membrane</location>
        <topology evidence="1">Single-pass membrane protein</topology>
    </subcellularLocation>
</comment>
<reference evidence="10 11" key="1">
    <citation type="submission" date="2016-10" db="EMBL/GenBank/DDBJ databases">
        <authorList>
            <person name="de Groot N.N."/>
        </authorList>
    </citation>
    <scope>NUCLEOTIDE SEQUENCE [LARGE SCALE GENOMIC DNA]</scope>
    <source>
        <strain evidence="10 11">ASO4-2</strain>
    </source>
</reference>
<dbReference type="SUPFAM" id="SSF103088">
    <property type="entry name" value="OmpA-like"/>
    <property type="match status" value="1"/>
</dbReference>
<dbReference type="InterPro" id="IPR025713">
    <property type="entry name" value="MotB-like_N_dom"/>
</dbReference>
<keyword evidence="6 7" id="KW-0472">Membrane</keyword>
<keyword evidence="3" id="KW-1003">Cell membrane</keyword>